<proteinExistence type="predicted"/>
<dbReference type="InterPro" id="IPR000257">
    <property type="entry name" value="Uroporphyrinogen_deCOase"/>
</dbReference>
<dbReference type="EMBL" id="DPBP01000041">
    <property type="protein sequence ID" value="HCE18224.1"/>
    <property type="molecule type" value="Genomic_DNA"/>
</dbReference>
<dbReference type="InterPro" id="IPR038071">
    <property type="entry name" value="UROD/MetE-like_sf"/>
</dbReference>
<dbReference type="GO" id="GO:0006779">
    <property type="term" value="P:porphyrin-containing compound biosynthetic process"/>
    <property type="evidence" value="ECO:0007669"/>
    <property type="project" value="InterPro"/>
</dbReference>
<organism evidence="2 3">
    <name type="scientific">Anaerolinea thermolimosa</name>
    <dbReference type="NCBI Taxonomy" id="229919"/>
    <lineage>
        <taxon>Bacteria</taxon>
        <taxon>Bacillati</taxon>
        <taxon>Chloroflexota</taxon>
        <taxon>Anaerolineae</taxon>
        <taxon>Anaerolineales</taxon>
        <taxon>Anaerolineaceae</taxon>
        <taxon>Anaerolinea</taxon>
    </lineage>
</organism>
<comment type="caution">
    <text evidence="2">The sequence shown here is derived from an EMBL/GenBank/DDBJ whole genome shotgun (WGS) entry which is preliminary data.</text>
</comment>
<dbReference type="STRING" id="229919.GCA_001050195_00246"/>
<sequence>MEWKRTLYYYISMDGRKDVNVEGKMEWTSREIVRRTVLFQGAPRLPYDFPEPYGSDFLWVGLSPSPDNRPSSGQDEWGAVWANKGFTQLGEVKDFPLKDWADFERLKIPDIREERRWRVLDGLRERAGDRFILASGLSIYERVHFIRGLENTWMDIYDAPDRLGELLDILVDMNLYAIQRYAEAGADGLIFSDDWGLQNRLMISPQAWRRIWKPRYARIFGAAREAGLLTFLHSCGYIVDILDDLIEIGLQVIHMDQQENMGLETLGARFGGRLTFFAPVDIQKTMVYGTLDEIRAYCRKMAALLGRPEGGFIPRWYTDPRGAGHRPEAIQAMCEEFLKIGAHGI</sequence>
<dbReference type="Gene3D" id="3.20.20.210">
    <property type="match status" value="1"/>
</dbReference>
<name>A0A3D1JIF8_9CHLR</name>
<accession>A0A3D1JIF8</accession>
<dbReference type="GO" id="GO:0004853">
    <property type="term" value="F:uroporphyrinogen decarboxylase activity"/>
    <property type="evidence" value="ECO:0007669"/>
    <property type="project" value="InterPro"/>
</dbReference>
<reference evidence="2 3" key="1">
    <citation type="journal article" date="2018" name="Nat. Biotechnol.">
        <title>A standardized bacterial taxonomy based on genome phylogeny substantially revises the tree of life.</title>
        <authorList>
            <person name="Parks D.H."/>
            <person name="Chuvochina M."/>
            <person name="Waite D.W."/>
            <person name="Rinke C."/>
            <person name="Skarshewski A."/>
            <person name="Chaumeil P.A."/>
            <person name="Hugenholtz P."/>
        </authorList>
    </citation>
    <scope>NUCLEOTIDE SEQUENCE [LARGE SCALE GENOMIC DNA]</scope>
    <source>
        <strain evidence="2">UBA8781</strain>
    </source>
</reference>
<feature type="domain" description="Uroporphyrinogen decarboxylase (URO-D)" evidence="1">
    <location>
        <begin position="99"/>
        <end position="303"/>
    </location>
</feature>
<protein>
    <recommendedName>
        <fullName evidence="1">Uroporphyrinogen decarboxylase (URO-D) domain-containing protein</fullName>
    </recommendedName>
</protein>
<evidence type="ECO:0000259" key="1">
    <source>
        <dbReference type="Pfam" id="PF01208"/>
    </source>
</evidence>
<dbReference type="Proteomes" id="UP000264141">
    <property type="component" value="Unassembled WGS sequence"/>
</dbReference>
<evidence type="ECO:0000313" key="3">
    <source>
        <dbReference type="Proteomes" id="UP000264141"/>
    </source>
</evidence>
<dbReference type="PANTHER" id="PTHR47099:SF1">
    <property type="entry name" value="METHYLCOBAMIDE:COM METHYLTRANSFERASE MTBA"/>
    <property type="match status" value="1"/>
</dbReference>
<dbReference type="InterPro" id="IPR052024">
    <property type="entry name" value="Methanogen_methyltrans"/>
</dbReference>
<dbReference type="OrthoDB" id="161361at2"/>
<gene>
    <name evidence="2" type="ORF">DEQ80_10225</name>
</gene>
<dbReference type="PANTHER" id="PTHR47099">
    <property type="entry name" value="METHYLCOBAMIDE:COM METHYLTRANSFERASE MTBA"/>
    <property type="match status" value="1"/>
</dbReference>
<evidence type="ECO:0000313" key="2">
    <source>
        <dbReference type="EMBL" id="HCE18224.1"/>
    </source>
</evidence>
<dbReference type="AlphaFoldDB" id="A0A3D1JIF8"/>
<dbReference type="SUPFAM" id="SSF51726">
    <property type="entry name" value="UROD/MetE-like"/>
    <property type="match status" value="1"/>
</dbReference>
<dbReference type="Pfam" id="PF01208">
    <property type="entry name" value="URO-D"/>
    <property type="match status" value="1"/>
</dbReference>